<dbReference type="Proteomes" id="UP001249240">
    <property type="component" value="Unassembled WGS sequence"/>
</dbReference>
<evidence type="ECO:0000259" key="5">
    <source>
        <dbReference type="PROSITE" id="PS51755"/>
    </source>
</evidence>
<dbReference type="GO" id="GO:0006355">
    <property type="term" value="P:regulation of DNA-templated transcription"/>
    <property type="evidence" value="ECO:0007669"/>
    <property type="project" value="InterPro"/>
</dbReference>
<sequence>MTKILLLSKNHTVESNLQTILERINAEFYCSSSLFYQAKDYPHVIQYFSLIIICDTISNVELAQYIQRIKDCGVPVFRMGSKRKIAETEFAWLDNEIDYWIESGDSDSEIIDKIARASFSAISNAQMKQEETFSDQSYSNFINRLSKRELQLLMCLYEANGKTVSRELLCKKMWEMEVSHARFSNLSAIAKRLKLKMLAAGIDTEGLGSSWGQGYFLQAPLITFLRNNDFDNYCKAMSSRPVATEVQVDN</sequence>
<dbReference type="EMBL" id="JARPXM010000006">
    <property type="protein sequence ID" value="MDT2538017.1"/>
    <property type="molecule type" value="Genomic_DNA"/>
</dbReference>
<dbReference type="InterPro" id="IPR036388">
    <property type="entry name" value="WH-like_DNA-bd_sf"/>
</dbReference>
<dbReference type="Pfam" id="PF00486">
    <property type="entry name" value="Trans_reg_C"/>
    <property type="match status" value="1"/>
</dbReference>
<dbReference type="AlphaFoldDB" id="A0AAW8T0P9"/>
<organism evidence="6 7">
    <name type="scientific">Enterococcus raffinosus</name>
    <dbReference type="NCBI Taxonomy" id="71452"/>
    <lineage>
        <taxon>Bacteria</taxon>
        <taxon>Bacillati</taxon>
        <taxon>Bacillota</taxon>
        <taxon>Bacilli</taxon>
        <taxon>Lactobacillales</taxon>
        <taxon>Enterococcaceae</taxon>
        <taxon>Enterococcus</taxon>
    </lineage>
</organism>
<dbReference type="InterPro" id="IPR001867">
    <property type="entry name" value="OmpR/PhoB-type_DNA-bd"/>
</dbReference>
<dbReference type="Gene3D" id="1.10.10.10">
    <property type="entry name" value="Winged helix-like DNA-binding domain superfamily/Winged helix DNA-binding domain"/>
    <property type="match status" value="1"/>
</dbReference>
<feature type="DNA-binding region" description="OmpR/PhoB-type" evidence="4">
    <location>
        <begin position="114"/>
        <end position="219"/>
    </location>
</feature>
<keyword evidence="3" id="KW-0804">Transcription</keyword>
<gene>
    <name evidence="6" type="ORF">P7D78_07765</name>
</gene>
<feature type="domain" description="OmpR/PhoB-type" evidence="5">
    <location>
        <begin position="114"/>
        <end position="219"/>
    </location>
</feature>
<accession>A0AAW8T0P9</accession>
<dbReference type="GO" id="GO:0003677">
    <property type="term" value="F:DNA binding"/>
    <property type="evidence" value="ECO:0007669"/>
    <property type="project" value="UniProtKB-UniRule"/>
</dbReference>
<evidence type="ECO:0000313" key="7">
    <source>
        <dbReference type="Proteomes" id="UP001249240"/>
    </source>
</evidence>
<dbReference type="RefSeq" id="WP_010745196.1">
    <property type="nucleotide sequence ID" value="NZ_BAAAXM010000043.1"/>
</dbReference>
<dbReference type="InterPro" id="IPR016032">
    <property type="entry name" value="Sig_transdc_resp-reg_C-effctor"/>
</dbReference>
<evidence type="ECO:0000256" key="2">
    <source>
        <dbReference type="ARBA" id="ARBA00023125"/>
    </source>
</evidence>
<name>A0AAW8T0P9_9ENTE</name>
<proteinExistence type="predicted"/>
<dbReference type="GO" id="GO:0000160">
    <property type="term" value="P:phosphorelay signal transduction system"/>
    <property type="evidence" value="ECO:0007669"/>
    <property type="project" value="InterPro"/>
</dbReference>
<dbReference type="PROSITE" id="PS51755">
    <property type="entry name" value="OMPR_PHOB"/>
    <property type="match status" value="1"/>
</dbReference>
<evidence type="ECO:0000256" key="1">
    <source>
        <dbReference type="ARBA" id="ARBA00023015"/>
    </source>
</evidence>
<evidence type="ECO:0000256" key="3">
    <source>
        <dbReference type="ARBA" id="ARBA00023163"/>
    </source>
</evidence>
<keyword evidence="2 4" id="KW-0238">DNA-binding</keyword>
<keyword evidence="1" id="KW-0805">Transcription regulation</keyword>
<evidence type="ECO:0000256" key="4">
    <source>
        <dbReference type="PROSITE-ProRule" id="PRU01091"/>
    </source>
</evidence>
<dbReference type="SUPFAM" id="SSF46894">
    <property type="entry name" value="C-terminal effector domain of the bipartite response regulators"/>
    <property type="match status" value="1"/>
</dbReference>
<reference evidence="6" key="1">
    <citation type="submission" date="2023-03" db="EMBL/GenBank/DDBJ databases">
        <authorList>
            <person name="Shen W."/>
            <person name="Cai J."/>
        </authorList>
    </citation>
    <scope>NUCLEOTIDE SEQUENCE</scope>
    <source>
        <strain evidence="6">B646-2</strain>
    </source>
</reference>
<comment type="caution">
    <text evidence="6">The sequence shown here is derived from an EMBL/GenBank/DDBJ whole genome shotgun (WGS) entry which is preliminary data.</text>
</comment>
<evidence type="ECO:0000313" key="6">
    <source>
        <dbReference type="EMBL" id="MDT2538017.1"/>
    </source>
</evidence>
<dbReference type="GeneID" id="67041240"/>
<protein>
    <submittedName>
        <fullName evidence="6">Helix-turn-helix domain-containing protein</fullName>
    </submittedName>
</protein>